<dbReference type="EMBL" id="CATQJL010000316">
    <property type="protein sequence ID" value="CAJ0606348.1"/>
    <property type="molecule type" value="Genomic_DNA"/>
</dbReference>
<proteinExistence type="predicted"/>
<organism evidence="2 3">
    <name type="scientific">Cylicocyclus nassatus</name>
    <name type="common">Nematode worm</name>
    <dbReference type="NCBI Taxonomy" id="53992"/>
    <lineage>
        <taxon>Eukaryota</taxon>
        <taxon>Metazoa</taxon>
        <taxon>Ecdysozoa</taxon>
        <taxon>Nematoda</taxon>
        <taxon>Chromadorea</taxon>
        <taxon>Rhabditida</taxon>
        <taxon>Rhabditina</taxon>
        <taxon>Rhabditomorpha</taxon>
        <taxon>Strongyloidea</taxon>
        <taxon>Strongylidae</taxon>
        <taxon>Cylicocyclus</taxon>
    </lineage>
</organism>
<comment type="caution">
    <text evidence="2">The sequence shown here is derived from an EMBL/GenBank/DDBJ whole genome shotgun (WGS) entry which is preliminary data.</text>
</comment>
<reference evidence="2" key="1">
    <citation type="submission" date="2023-07" db="EMBL/GenBank/DDBJ databases">
        <authorList>
            <consortium name="CYATHOMIX"/>
        </authorList>
    </citation>
    <scope>NUCLEOTIDE SEQUENCE</scope>
    <source>
        <strain evidence="2">N/A</strain>
    </source>
</reference>
<sequence length="817" mass="81855">MAQAAKPDNNYNVCMMPTKDQIEAMPGTPLTKEDIAKMQAEGQLPQGLDPSMGAPTLHRIKQGDQEILVIMIDPPPCGCVRLPNGKKKRCKKHRLERRAKRRARRQKKSKESAEKIKGTKMVKDDESDRKKLVELRHAADSESDEDKAIDGAITPDKVCAVGPAGVAVLVEVDKVETAEVGPRAKMEKQTIKGILVKGAHETPQFIPIEKVQTDKDGKIKYRNYTMGQLVKGKHGEAIFYADGQCTCDSQGNPQHMKVAGVDEALQKKLGEQLCVPCEVEVNEKGMVTVKYIACAEDVPKDKYAAVGLITKNTDGYVVFTQTAGQRIGSSDNAPVVVCTPNDKVETGTVIGIVYEDKEGKTQVLPKDAKAPADQKAVGVILLGEYREPVFVKDIKQSQCQKAQNMPIIIIIERDVKANQTTIEKADLVVQSKVQNKTQQEILTEKAEIKNAQPLKQEVWSTSLAPGGMQGGGGGYARSVFVKQGMEAGGAGSAGGAGTGTGGTQTYSRTVTTNTFTSSGGAATSGGEAAGGQAYSKTVTTTSGAGGAGAAGAAGGQAYSKTATTTSGAGGAGAAGAAGGQAYSKTVTTTSGAGGAGAAGGQTYSKTVTTTTTTTTYTGGAAGSQAGGLVVMVPPAGGCPAHGQAQTQSMHTHTQTQTTHTHTHTGTGQHLCACLRGKGGAVGQGQQVKSGGVASGIGGAGTSGAGAGGAGAGSGAGASGAGGAGAGGAGAGGAGAGGAGAGAGAGAGGFGSGAAGGAGGAGAGGAGGGKPSGGGYIGDAVSVYAGVIKVGTPGSVPWEHPPPKNADPGAHSVFVTRK</sequence>
<evidence type="ECO:0000256" key="1">
    <source>
        <dbReference type="SAM" id="MobiDB-lite"/>
    </source>
</evidence>
<protein>
    <submittedName>
        <fullName evidence="2">Uncharacterized protein</fullName>
    </submittedName>
</protein>
<feature type="region of interest" description="Disordered" evidence="1">
    <location>
        <begin position="702"/>
        <end position="737"/>
    </location>
</feature>
<gene>
    <name evidence="2" type="ORF">CYNAS_LOCUS18331</name>
</gene>
<accession>A0AA36MDR4</accession>
<feature type="compositionally biased region" description="Basic residues" evidence="1">
    <location>
        <begin position="84"/>
        <end position="108"/>
    </location>
</feature>
<name>A0AA36MDR4_CYLNA</name>
<feature type="compositionally biased region" description="Basic and acidic residues" evidence="1">
    <location>
        <begin position="109"/>
        <end position="129"/>
    </location>
</feature>
<feature type="region of interest" description="Disordered" evidence="1">
    <location>
        <begin position="793"/>
        <end position="817"/>
    </location>
</feature>
<evidence type="ECO:0000313" key="3">
    <source>
        <dbReference type="Proteomes" id="UP001176961"/>
    </source>
</evidence>
<dbReference type="Proteomes" id="UP001176961">
    <property type="component" value="Unassembled WGS sequence"/>
</dbReference>
<feature type="region of interest" description="Disordered" evidence="1">
    <location>
        <begin position="84"/>
        <end position="129"/>
    </location>
</feature>
<dbReference type="AlphaFoldDB" id="A0AA36MDR4"/>
<evidence type="ECO:0000313" key="2">
    <source>
        <dbReference type="EMBL" id="CAJ0606348.1"/>
    </source>
</evidence>
<keyword evidence="3" id="KW-1185">Reference proteome</keyword>